<keyword evidence="10" id="KW-0282">Flagellum</keyword>
<dbReference type="PANTHER" id="PTHR30433:SF2">
    <property type="entry name" value="MOTILITY PROTEIN A"/>
    <property type="match status" value="1"/>
</dbReference>
<dbReference type="GO" id="GO:0006935">
    <property type="term" value="P:chemotaxis"/>
    <property type="evidence" value="ECO:0007669"/>
    <property type="project" value="InterPro"/>
</dbReference>
<keyword evidence="5" id="KW-0812">Transmembrane</keyword>
<name>A0A6G5QLQ0_CAMRE</name>
<keyword evidence="8" id="KW-0472">Membrane</keyword>
<evidence type="ECO:0000313" key="11">
    <source>
        <dbReference type="Proteomes" id="UP000502377"/>
    </source>
</evidence>
<proteinExistence type="inferred from homology"/>
<organism evidence="10 11">
    <name type="scientific">Campylobacter rectus</name>
    <name type="common">Wolinella recta</name>
    <dbReference type="NCBI Taxonomy" id="203"/>
    <lineage>
        <taxon>Bacteria</taxon>
        <taxon>Pseudomonadati</taxon>
        <taxon>Campylobacterota</taxon>
        <taxon>Epsilonproteobacteria</taxon>
        <taxon>Campylobacterales</taxon>
        <taxon>Campylobacteraceae</taxon>
        <taxon>Campylobacter</taxon>
    </lineage>
</organism>
<keyword evidence="3" id="KW-0813">Transport</keyword>
<keyword evidence="10" id="KW-0966">Cell projection</keyword>
<evidence type="ECO:0000313" key="10">
    <source>
        <dbReference type="EMBL" id="QCD46517.1"/>
    </source>
</evidence>
<dbReference type="EMBL" id="CP012543">
    <property type="protein sequence ID" value="QCD46517.1"/>
    <property type="molecule type" value="Genomic_DNA"/>
</dbReference>
<keyword evidence="6" id="KW-0283">Flagellar rotation</keyword>
<evidence type="ECO:0000256" key="7">
    <source>
        <dbReference type="ARBA" id="ARBA00022989"/>
    </source>
</evidence>
<evidence type="ECO:0000256" key="2">
    <source>
        <dbReference type="ARBA" id="ARBA00008038"/>
    </source>
</evidence>
<reference evidence="10 11" key="1">
    <citation type="submission" date="2016-07" db="EMBL/GenBank/DDBJ databases">
        <title>Comparative genomics of the Campylobacter concisus group.</title>
        <authorList>
            <person name="Miller W.G."/>
            <person name="Yee E."/>
            <person name="Chapman M.H."/>
            <person name="Huynh S."/>
            <person name="Bono J.L."/>
            <person name="On S.L.W."/>
            <person name="StLeger J."/>
            <person name="Foster G."/>
            <person name="Parker C.T."/>
        </authorList>
    </citation>
    <scope>NUCLEOTIDE SEQUENCE [LARGE SCALE GENOMIC DNA]</scope>
    <source>
        <strain evidence="10 11">ATCC 33238</strain>
    </source>
</reference>
<dbReference type="InterPro" id="IPR000540">
    <property type="entry name" value="Flag_MotA_CS"/>
</dbReference>
<dbReference type="InterPro" id="IPR002898">
    <property type="entry name" value="MotA_ExbB_proton_chnl"/>
</dbReference>
<dbReference type="PROSITE" id="PS01307">
    <property type="entry name" value="MOTA"/>
    <property type="match status" value="1"/>
</dbReference>
<feature type="domain" description="MotA/TolQ/ExbB proton channel" evidence="9">
    <location>
        <begin position="99"/>
        <end position="212"/>
    </location>
</feature>
<gene>
    <name evidence="10" type="primary">motP</name>
    <name evidence="10" type="ORF">CRECT_0839</name>
</gene>
<keyword evidence="10" id="KW-0969">Cilium</keyword>
<sequence length="255" mass="27477">MDLGSLVGWIVIMVLLLGSMQMGVGVGAYIDIPSVLIVFGGTICALMIGFKMEQIKKLGTFYGIAAKPKTYNLPEIVKKMVEYSTKARRDGILALENDANNETDPFLKKGLSMAVDGNEPDAIRTLLEIDMEQSSSRHNDNIKIFDQISGFAGSMGMIGTLIGLVAMLMNMSDPSAIGPSMAVALITTLYGAMIGNILGAPVANILGIRDKDENTAKVLMLEGIMAIQAGDNPRTLEMKLLSFLPPKERVSQFDK</sequence>
<dbReference type="InterPro" id="IPR047055">
    <property type="entry name" value="MotA-like"/>
</dbReference>
<keyword evidence="4" id="KW-1003">Cell membrane</keyword>
<keyword evidence="7" id="KW-1133">Transmembrane helix</keyword>
<dbReference type="PANTHER" id="PTHR30433">
    <property type="entry name" value="CHEMOTAXIS PROTEIN MOTA"/>
    <property type="match status" value="1"/>
</dbReference>
<dbReference type="GO" id="GO:0071978">
    <property type="term" value="P:bacterial-type flagellum-dependent swarming motility"/>
    <property type="evidence" value="ECO:0007669"/>
    <property type="project" value="InterPro"/>
</dbReference>
<evidence type="ECO:0000259" key="9">
    <source>
        <dbReference type="Pfam" id="PF01618"/>
    </source>
</evidence>
<evidence type="ECO:0000256" key="1">
    <source>
        <dbReference type="ARBA" id="ARBA00004429"/>
    </source>
</evidence>
<evidence type="ECO:0000256" key="5">
    <source>
        <dbReference type="ARBA" id="ARBA00022692"/>
    </source>
</evidence>
<protein>
    <submittedName>
        <fullName evidence="10">Flagellar motor protein</fullName>
    </submittedName>
</protein>
<dbReference type="Pfam" id="PF01618">
    <property type="entry name" value="MotA_ExbB"/>
    <property type="match status" value="1"/>
</dbReference>
<evidence type="ECO:0000256" key="4">
    <source>
        <dbReference type="ARBA" id="ARBA00022475"/>
    </source>
</evidence>
<dbReference type="AlphaFoldDB" id="A0A6G5QLQ0"/>
<dbReference type="Proteomes" id="UP000502377">
    <property type="component" value="Chromosome"/>
</dbReference>
<dbReference type="GO" id="GO:0005886">
    <property type="term" value="C:plasma membrane"/>
    <property type="evidence" value="ECO:0007669"/>
    <property type="project" value="UniProtKB-SubCell"/>
</dbReference>
<comment type="subcellular location">
    <subcellularLocation>
        <location evidence="1">Cell inner membrane</location>
        <topology evidence="1">Multi-pass membrane protein</topology>
    </subcellularLocation>
</comment>
<accession>A0A6G5QLQ0</accession>
<evidence type="ECO:0000256" key="8">
    <source>
        <dbReference type="ARBA" id="ARBA00023136"/>
    </source>
</evidence>
<dbReference type="KEGG" id="crx:CRECT_0839"/>
<evidence type="ECO:0000256" key="6">
    <source>
        <dbReference type="ARBA" id="ARBA00022779"/>
    </source>
</evidence>
<dbReference type="RefSeq" id="WP_039888261.1">
    <property type="nucleotide sequence ID" value="NZ_CAJPTG010000080.1"/>
</dbReference>
<comment type="similarity">
    <text evidence="2">Belongs to the MotA family.</text>
</comment>
<evidence type="ECO:0000256" key="3">
    <source>
        <dbReference type="ARBA" id="ARBA00022448"/>
    </source>
</evidence>